<feature type="domain" description="Beta-lactamase class A catalytic" evidence="2">
    <location>
        <begin position="150"/>
        <end position="289"/>
    </location>
</feature>
<dbReference type="STRING" id="310782.SAMN05216499_13941"/>
<dbReference type="EMBL" id="FRBI01000039">
    <property type="protein sequence ID" value="SHN33577.1"/>
    <property type="molecule type" value="Genomic_DNA"/>
</dbReference>
<dbReference type="GO" id="GO:0008800">
    <property type="term" value="F:beta-lactamase activity"/>
    <property type="evidence" value="ECO:0007669"/>
    <property type="project" value="InterPro"/>
</dbReference>
<dbReference type="InterPro" id="IPR045155">
    <property type="entry name" value="Beta-lactam_cat"/>
</dbReference>
<organism evidence="3 4">
    <name type="scientific">Actinacidiphila paucisporea</name>
    <dbReference type="NCBI Taxonomy" id="310782"/>
    <lineage>
        <taxon>Bacteria</taxon>
        <taxon>Bacillati</taxon>
        <taxon>Actinomycetota</taxon>
        <taxon>Actinomycetes</taxon>
        <taxon>Kitasatosporales</taxon>
        <taxon>Streptomycetaceae</taxon>
        <taxon>Actinacidiphila</taxon>
    </lineage>
</organism>
<evidence type="ECO:0000313" key="3">
    <source>
        <dbReference type="EMBL" id="SHN33577.1"/>
    </source>
</evidence>
<evidence type="ECO:0000313" key="4">
    <source>
        <dbReference type="Proteomes" id="UP000184111"/>
    </source>
</evidence>
<dbReference type="SUPFAM" id="SSF56601">
    <property type="entry name" value="beta-lactamase/transpeptidase-like"/>
    <property type="match status" value="1"/>
</dbReference>
<evidence type="ECO:0000259" key="2">
    <source>
        <dbReference type="Pfam" id="PF13354"/>
    </source>
</evidence>
<dbReference type="GO" id="GO:0030655">
    <property type="term" value="P:beta-lactam antibiotic catabolic process"/>
    <property type="evidence" value="ECO:0007669"/>
    <property type="project" value="InterPro"/>
</dbReference>
<dbReference type="InterPro" id="IPR012338">
    <property type="entry name" value="Beta-lactam/transpept-like"/>
</dbReference>
<reference evidence="3 4" key="1">
    <citation type="submission" date="2016-11" db="EMBL/GenBank/DDBJ databases">
        <authorList>
            <person name="Jaros S."/>
            <person name="Januszkiewicz K."/>
            <person name="Wedrychowicz H."/>
        </authorList>
    </citation>
    <scope>NUCLEOTIDE SEQUENCE [LARGE SCALE GENOMIC DNA]</scope>
    <source>
        <strain evidence="3 4">CGMCC 4.2025</strain>
    </source>
</reference>
<gene>
    <name evidence="3" type="ORF">SAMN05216499_13941</name>
</gene>
<proteinExistence type="predicted"/>
<name>A0A1M7QPV7_9ACTN</name>
<dbReference type="Gene3D" id="3.40.710.10">
    <property type="entry name" value="DD-peptidase/beta-lactamase superfamily"/>
    <property type="match status" value="1"/>
</dbReference>
<accession>A0A1M7QPV7</accession>
<feature type="compositionally biased region" description="Low complexity" evidence="1">
    <location>
        <begin position="22"/>
        <end position="65"/>
    </location>
</feature>
<keyword evidence="4" id="KW-1185">Reference proteome</keyword>
<dbReference type="AlphaFoldDB" id="A0A1M7QPV7"/>
<dbReference type="Pfam" id="PF13354">
    <property type="entry name" value="Beta-lactamase2"/>
    <property type="match status" value="1"/>
</dbReference>
<dbReference type="PANTHER" id="PTHR35333">
    <property type="entry name" value="BETA-LACTAMASE"/>
    <property type="match status" value="1"/>
</dbReference>
<dbReference type="GO" id="GO:0046677">
    <property type="term" value="P:response to antibiotic"/>
    <property type="evidence" value="ECO:0007669"/>
    <property type="project" value="InterPro"/>
</dbReference>
<dbReference type="InterPro" id="IPR000871">
    <property type="entry name" value="Beta-lactam_class-A"/>
</dbReference>
<protein>
    <submittedName>
        <fullName evidence="3">Beta-lactamase class A</fullName>
    </submittedName>
</protein>
<evidence type="ECO:0000256" key="1">
    <source>
        <dbReference type="SAM" id="MobiDB-lite"/>
    </source>
</evidence>
<dbReference type="Proteomes" id="UP000184111">
    <property type="component" value="Unassembled WGS sequence"/>
</dbReference>
<dbReference type="PANTHER" id="PTHR35333:SF3">
    <property type="entry name" value="BETA-LACTAMASE-TYPE TRANSPEPTIDASE FOLD CONTAINING PROTEIN"/>
    <property type="match status" value="1"/>
</dbReference>
<feature type="region of interest" description="Disordered" evidence="1">
    <location>
        <begin position="21"/>
        <end position="76"/>
    </location>
</feature>
<sequence>MSGAVLATIGLITLVIVNRSPSAKARSDSAATSDAKAADPAGGTPSASTAPATTAAPPTTRSATPSKPPTTPAADAKARLATAIKALSAKNGGRLSVAVTDLNDAGTGVSYADGSATYDTASIVKVDILATLLLRHQKAGTRMTSSERSQATVMIQQSDNNAATALWNAINRKTGLDAANSTFGMHHTEGGSTDLWGLTQTTPADQQALLRVVFGGSDSPLTAASRDYIKDLMHTVTKGQQWGVSAADEDDTGFALKNGWLQRTATGLWDINSIGQVDYKGHTLLVCVLSSGNKSEKAGIDKIEDAAEAAAEALYS</sequence>